<evidence type="ECO:0000256" key="3">
    <source>
        <dbReference type="ARBA" id="ARBA00023002"/>
    </source>
</evidence>
<dbReference type="GO" id="GO:0005737">
    <property type="term" value="C:cytoplasm"/>
    <property type="evidence" value="ECO:0007669"/>
    <property type="project" value="TreeGrafter"/>
</dbReference>
<dbReference type="InterPro" id="IPR012727">
    <property type="entry name" value="Gly_oxidase_ThiO"/>
</dbReference>
<dbReference type="AlphaFoldDB" id="A0AAU7CKM5"/>
<evidence type="ECO:0000313" key="6">
    <source>
        <dbReference type="EMBL" id="XBH05959.1"/>
    </source>
</evidence>
<dbReference type="InterPro" id="IPR006076">
    <property type="entry name" value="FAD-dep_OxRdtase"/>
</dbReference>
<dbReference type="InterPro" id="IPR036188">
    <property type="entry name" value="FAD/NAD-bd_sf"/>
</dbReference>
<feature type="domain" description="FAD dependent oxidoreductase" evidence="5">
    <location>
        <begin position="6"/>
        <end position="351"/>
    </location>
</feature>
<dbReference type="SUPFAM" id="SSF54373">
    <property type="entry name" value="FAD-linked reductases, C-terminal domain"/>
    <property type="match status" value="1"/>
</dbReference>
<dbReference type="EC" id="1.4.3.19" evidence="6"/>
<dbReference type="GO" id="GO:0043799">
    <property type="term" value="F:glycine oxidase activity"/>
    <property type="evidence" value="ECO:0007669"/>
    <property type="project" value="UniProtKB-EC"/>
</dbReference>
<organism evidence="6">
    <name type="scientific">Singulisphaera sp. Ch08</name>
    <dbReference type="NCBI Taxonomy" id="3120278"/>
    <lineage>
        <taxon>Bacteria</taxon>
        <taxon>Pseudomonadati</taxon>
        <taxon>Planctomycetota</taxon>
        <taxon>Planctomycetia</taxon>
        <taxon>Isosphaerales</taxon>
        <taxon>Isosphaeraceae</taxon>
        <taxon>Singulisphaera</taxon>
    </lineage>
</organism>
<dbReference type="Gene3D" id="3.30.9.10">
    <property type="entry name" value="D-Amino Acid Oxidase, subunit A, domain 2"/>
    <property type="match status" value="1"/>
</dbReference>
<dbReference type="SUPFAM" id="SSF51905">
    <property type="entry name" value="FAD/NAD(P)-binding domain"/>
    <property type="match status" value="1"/>
</dbReference>
<keyword evidence="2" id="KW-0784">Thiamine biosynthesis</keyword>
<feature type="transmembrane region" description="Helical" evidence="4">
    <location>
        <begin position="7"/>
        <end position="24"/>
    </location>
</feature>
<comment type="pathway">
    <text evidence="1">Cofactor biosynthesis; thiamine diphosphate biosynthesis.</text>
</comment>
<evidence type="ECO:0000256" key="1">
    <source>
        <dbReference type="ARBA" id="ARBA00004948"/>
    </source>
</evidence>
<dbReference type="Pfam" id="PF01266">
    <property type="entry name" value="DAO"/>
    <property type="match status" value="1"/>
</dbReference>
<evidence type="ECO:0000256" key="2">
    <source>
        <dbReference type="ARBA" id="ARBA00022977"/>
    </source>
</evidence>
<name>A0AAU7CKM5_9BACT</name>
<keyword evidence="3 6" id="KW-0560">Oxidoreductase</keyword>
<dbReference type="EMBL" id="CP155447">
    <property type="protein sequence ID" value="XBH05959.1"/>
    <property type="molecule type" value="Genomic_DNA"/>
</dbReference>
<dbReference type="GO" id="GO:0050660">
    <property type="term" value="F:flavin adenine dinucleotide binding"/>
    <property type="evidence" value="ECO:0007669"/>
    <property type="project" value="InterPro"/>
</dbReference>
<sequence>MSRLSDILVIGGGAIGGAIAWSLVKRGLTVTLVEAGRVGRGASWAAAGVLAPDWSGHDPAALTVMAEAGLAAWPDWVAEIEDRTGLGLSFRRDGLLNVWVDPDVPHLPHDLATEPLPPAAGQRLSAAEARELEPSLTGPILGGALAPADAQVDNPRLAPALIQAAADQGLRVLLNTPVTALLGSGGVCRGVRTASGTEIAAGAVVLAAGAWSGPLAASSGIHLPVEPWRGQMLAFDTPARPLRHIVFCGELVLIPRPHGPLLVGTTLEHVGFDSRVTMAGLHQILARAERIVPGLGDLPLARTWAGLRPGTPDNLPYLGPIPGWEGLYVAAGHGRKGIILAPITGELMTRLILNHDLDPMMEPCLPQRVVD</sequence>
<evidence type="ECO:0000256" key="4">
    <source>
        <dbReference type="SAM" id="Phobius"/>
    </source>
</evidence>
<dbReference type="RefSeq" id="WP_406698811.1">
    <property type="nucleotide sequence ID" value="NZ_CP155447.1"/>
</dbReference>
<gene>
    <name evidence="6" type="primary">thiO</name>
    <name evidence="6" type="ORF">V5E97_07980</name>
</gene>
<dbReference type="Gene3D" id="3.50.50.60">
    <property type="entry name" value="FAD/NAD(P)-binding domain"/>
    <property type="match status" value="1"/>
</dbReference>
<proteinExistence type="predicted"/>
<dbReference type="PANTHER" id="PTHR13847">
    <property type="entry name" value="SARCOSINE DEHYDROGENASE-RELATED"/>
    <property type="match status" value="1"/>
</dbReference>
<dbReference type="NCBIfam" id="TIGR02352">
    <property type="entry name" value="thiamin_ThiO"/>
    <property type="match status" value="1"/>
</dbReference>
<evidence type="ECO:0000259" key="5">
    <source>
        <dbReference type="Pfam" id="PF01266"/>
    </source>
</evidence>
<accession>A0AAU7CKM5</accession>
<dbReference type="PANTHER" id="PTHR13847:SF289">
    <property type="entry name" value="GLYCINE OXIDASE"/>
    <property type="match status" value="1"/>
</dbReference>
<keyword evidence="4" id="KW-1133">Transmembrane helix</keyword>
<dbReference type="GO" id="GO:0009228">
    <property type="term" value="P:thiamine biosynthetic process"/>
    <property type="evidence" value="ECO:0007669"/>
    <property type="project" value="UniProtKB-KW"/>
</dbReference>
<reference evidence="6" key="1">
    <citation type="submission" date="2024-05" db="EMBL/GenBank/DDBJ databases">
        <title>Planctomycetes of the genus Singulisphaera possess chitinolytic capabilities.</title>
        <authorList>
            <person name="Ivanova A."/>
        </authorList>
    </citation>
    <scope>NUCLEOTIDE SEQUENCE</scope>
    <source>
        <strain evidence="6">Ch08T</strain>
    </source>
</reference>
<protein>
    <submittedName>
        <fullName evidence="6">Glycine oxidase ThiO</fullName>
        <ecNumber evidence="6">1.4.3.19</ecNumber>
    </submittedName>
</protein>
<keyword evidence="4" id="KW-0812">Transmembrane</keyword>
<keyword evidence="4" id="KW-0472">Membrane</keyword>